<evidence type="ECO:0000313" key="3">
    <source>
        <dbReference type="Proteomes" id="UP000324738"/>
    </source>
</evidence>
<dbReference type="OrthoDB" id="9815890at2"/>
<dbReference type="PROSITE" id="PS50206">
    <property type="entry name" value="RHODANESE_3"/>
    <property type="match status" value="1"/>
</dbReference>
<dbReference type="Proteomes" id="UP000324738">
    <property type="component" value="Unassembled WGS sequence"/>
</dbReference>
<keyword evidence="3" id="KW-1185">Reference proteome</keyword>
<organism evidence="2 3">
    <name type="scientific">Aureimonas fodinaquatilis</name>
    <dbReference type="NCBI Taxonomy" id="2565783"/>
    <lineage>
        <taxon>Bacteria</taxon>
        <taxon>Pseudomonadati</taxon>
        <taxon>Pseudomonadota</taxon>
        <taxon>Alphaproteobacteria</taxon>
        <taxon>Hyphomicrobiales</taxon>
        <taxon>Aurantimonadaceae</taxon>
        <taxon>Aureimonas</taxon>
    </lineage>
</organism>
<feature type="domain" description="Rhodanese" evidence="1">
    <location>
        <begin position="20"/>
        <end position="142"/>
    </location>
</feature>
<dbReference type="AlphaFoldDB" id="A0A5B0DY24"/>
<evidence type="ECO:0000313" key="2">
    <source>
        <dbReference type="EMBL" id="KAA0971674.1"/>
    </source>
</evidence>
<reference evidence="2 3" key="1">
    <citation type="submission" date="2019-08" db="EMBL/GenBank/DDBJ databases">
        <title>Aureimonas fodiniaquatilis sp. nov., isolated from a coal mine wastewater.</title>
        <authorList>
            <person name="Kim W."/>
        </authorList>
    </citation>
    <scope>NUCLEOTIDE SEQUENCE [LARGE SCALE GENOMIC DNA]</scope>
    <source>
        <strain evidence="2 3">CAU 1482</strain>
    </source>
</reference>
<comment type="caution">
    <text evidence="2">The sequence shown here is derived from an EMBL/GenBank/DDBJ whole genome shotgun (WGS) entry which is preliminary data.</text>
</comment>
<evidence type="ECO:0000259" key="1">
    <source>
        <dbReference type="PROSITE" id="PS50206"/>
    </source>
</evidence>
<dbReference type="InterPro" id="IPR001763">
    <property type="entry name" value="Rhodanese-like_dom"/>
</dbReference>
<dbReference type="SUPFAM" id="SSF52821">
    <property type="entry name" value="Rhodanese/Cell cycle control phosphatase"/>
    <property type="match status" value="1"/>
</dbReference>
<protein>
    <submittedName>
        <fullName evidence="2">Rhodanese-like domain-containing protein</fullName>
    </submittedName>
</protein>
<sequence>MSHGYEDDVTVRQCWDALSGSEDAFLIDVRTGAEWNYVGFPLVSGAASPLFIEWLTFPTMTVNAAFAEQVSAEVLRRGGSKQSKLYFLCRSGVRSIAGAIAATQAGFEHSYNVLDGFEGPADTDGHRGNIAGWKAAGLPWVQK</sequence>
<dbReference type="EMBL" id="VTWH01000001">
    <property type="protein sequence ID" value="KAA0971674.1"/>
    <property type="molecule type" value="Genomic_DNA"/>
</dbReference>
<dbReference type="Gene3D" id="3.40.250.10">
    <property type="entry name" value="Rhodanese-like domain"/>
    <property type="match status" value="1"/>
</dbReference>
<proteinExistence type="predicted"/>
<name>A0A5B0DY24_9HYPH</name>
<gene>
    <name evidence="2" type="ORF">FPY71_00620</name>
</gene>
<accession>A0A5B0DY24</accession>
<dbReference type="InterPro" id="IPR036873">
    <property type="entry name" value="Rhodanese-like_dom_sf"/>
</dbReference>
<dbReference type="Pfam" id="PF00581">
    <property type="entry name" value="Rhodanese"/>
    <property type="match status" value="1"/>
</dbReference>
<dbReference type="RefSeq" id="WP_149296603.1">
    <property type="nucleotide sequence ID" value="NZ_VTWH01000001.1"/>
</dbReference>